<sequence>MAMRVGLVDDRYIDLDKLNGIVSGMPNLEIVFSTQSAEEAYEHIKKESVDLLIADIEMPNLSGYELADIIHSHALNISVIFVTGSSGYAVHAFELNVHDYIMKPYPKDRLIKSIEGLIEKSKSAEIAGRLYIKQKNDIHIIQKKDIVFIERSGRSTTIYTKTGPVKTYQTLNELEGELRERDFLRSHRSFIINIHHVKNFSLYAKSSYIVTFEGMGEQAMITKDKVEFLQQHYF</sequence>
<dbReference type="PROSITE" id="PS50110">
    <property type="entry name" value="RESPONSE_REGULATORY"/>
    <property type="match status" value="1"/>
</dbReference>
<keyword evidence="5" id="KW-1185">Reference proteome</keyword>
<dbReference type="PANTHER" id="PTHR37299:SF1">
    <property type="entry name" value="STAGE 0 SPORULATION PROTEIN A HOMOLOG"/>
    <property type="match status" value="1"/>
</dbReference>
<dbReference type="Proteomes" id="UP000737402">
    <property type="component" value="Unassembled WGS sequence"/>
</dbReference>
<dbReference type="Gene3D" id="3.40.50.2300">
    <property type="match status" value="1"/>
</dbReference>
<keyword evidence="1" id="KW-0597">Phosphoprotein</keyword>
<evidence type="ECO:0000259" key="2">
    <source>
        <dbReference type="PROSITE" id="PS50110"/>
    </source>
</evidence>
<organism evidence="4 5">
    <name type="scientific">Sutcliffiella tianshenii</name>
    <dbReference type="NCBI Taxonomy" id="1463404"/>
    <lineage>
        <taxon>Bacteria</taxon>
        <taxon>Bacillati</taxon>
        <taxon>Bacillota</taxon>
        <taxon>Bacilli</taxon>
        <taxon>Bacillales</taxon>
        <taxon>Bacillaceae</taxon>
        <taxon>Sutcliffiella</taxon>
    </lineage>
</organism>
<protein>
    <submittedName>
        <fullName evidence="4">LytT family two-component system response regulator NatR</fullName>
    </submittedName>
</protein>
<evidence type="ECO:0000313" key="5">
    <source>
        <dbReference type="Proteomes" id="UP000737402"/>
    </source>
</evidence>
<accession>A0ABS2NZW7</accession>
<feature type="modified residue" description="4-aspartylphosphate" evidence="1">
    <location>
        <position position="55"/>
    </location>
</feature>
<dbReference type="InterPro" id="IPR046947">
    <property type="entry name" value="LytR-like"/>
</dbReference>
<evidence type="ECO:0000256" key="1">
    <source>
        <dbReference type="PROSITE-ProRule" id="PRU00169"/>
    </source>
</evidence>
<comment type="caution">
    <text evidence="4">The sequence shown here is derived from an EMBL/GenBank/DDBJ whole genome shotgun (WGS) entry which is preliminary data.</text>
</comment>
<dbReference type="InterPro" id="IPR011006">
    <property type="entry name" value="CheY-like_superfamily"/>
</dbReference>
<dbReference type="InterPro" id="IPR007492">
    <property type="entry name" value="LytTR_DNA-bd_dom"/>
</dbReference>
<dbReference type="SMART" id="SM00448">
    <property type="entry name" value="REC"/>
    <property type="match status" value="1"/>
</dbReference>
<name>A0ABS2NZW7_9BACI</name>
<dbReference type="Gene3D" id="2.40.50.1020">
    <property type="entry name" value="LytTr DNA-binding domain"/>
    <property type="match status" value="1"/>
</dbReference>
<feature type="domain" description="Response regulatory" evidence="2">
    <location>
        <begin position="4"/>
        <end position="118"/>
    </location>
</feature>
<reference evidence="4 5" key="1">
    <citation type="submission" date="2021-01" db="EMBL/GenBank/DDBJ databases">
        <title>Genomic Encyclopedia of Type Strains, Phase IV (KMG-IV): sequencing the most valuable type-strain genomes for metagenomic binning, comparative biology and taxonomic classification.</title>
        <authorList>
            <person name="Goeker M."/>
        </authorList>
    </citation>
    <scope>NUCLEOTIDE SEQUENCE [LARGE SCALE GENOMIC DNA]</scope>
    <source>
        <strain evidence="4 5">DSM 25879</strain>
    </source>
</reference>
<dbReference type="EMBL" id="JAFBED010000003">
    <property type="protein sequence ID" value="MBM7619903.1"/>
    <property type="molecule type" value="Genomic_DNA"/>
</dbReference>
<feature type="domain" description="HTH LytTR-type" evidence="3">
    <location>
        <begin position="130"/>
        <end position="198"/>
    </location>
</feature>
<dbReference type="InterPro" id="IPR001789">
    <property type="entry name" value="Sig_transdc_resp-reg_receiver"/>
</dbReference>
<gene>
    <name evidence="4" type="ORF">JOC95_001755</name>
</gene>
<dbReference type="SMART" id="SM00850">
    <property type="entry name" value="LytTR"/>
    <property type="match status" value="1"/>
</dbReference>
<dbReference type="PANTHER" id="PTHR37299">
    <property type="entry name" value="TRANSCRIPTIONAL REGULATOR-RELATED"/>
    <property type="match status" value="1"/>
</dbReference>
<proteinExistence type="predicted"/>
<dbReference type="Pfam" id="PF04397">
    <property type="entry name" value="LytTR"/>
    <property type="match status" value="1"/>
</dbReference>
<evidence type="ECO:0000313" key="4">
    <source>
        <dbReference type="EMBL" id="MBM7619903.1"/>
    </source>
</evidence>
<dbReference type="Pfam" id="PF00072">
    <property type="entry name" value="Response_reg"/>
    <property type="match status" value="1"/>
</dbReference>
<evidence type="ECO:0000259" key="3">
    <source>
        <dbReference type="PROSITE" id="PS50930"/>
    </source>
</evidence>
<dbReference type="SUPFAM" id="SSF52172">
    <property type="entry name" value="CheY-like"/>
    <property type="match status" value="1"/>
</dbReference>
<dbReference type="PROSITE" id="PS50930">
    <property type="entry name" value="HTH_LYTTR"/>
    <property type="match status" value="1"/>
</dbReference>